<accession>A0AA46AK54</accession>
<protein>
    <submittedName>
        <fullName evidence="1">Uncharacterized protein</fullName>
    </submittedName>
</protein>
<keyword evidence="2" id="KW-1185">Reference proteome</keyword>
<organism evidence="1 2">
    <name type="scientific">Anoxynatronum buryatiense</name>
    <dbReference type="NCBI Taxonomy" id="489973"/>
    <lineage>
        <taxon>Bacteria</taxon>
        <taxon>Bacillati</taxon>
        <taxon>Bacillota</taxon>
        <taxon>Clostridia</taxon>
        <taxon>Eubacteriales</taxon>
        <taxon>Clostridiaceae</taxon>
        <taxon>Anoxynatronum</taxon>
    </lineage>
</organism>
<dbReference type="RefSeq" id="WP_283410286.1">
    <property type="nucleotide sequence ID" value="NZ_FXUF01000014.1"/>
</dbReference>
<evidence type="ECO:0000313" key="2">
    <source>
        <dbReference type="Proteomes" id="UP001158066"/>
    </source>
</evidence>
<dbReference type="AlphaFoldDB" id="A0AA46AK54"/>
<proteinExistence type="predicted"/>
<dbReference type="Proteomes" id="UP001158066">
    <property type="component" value="Unassembled WGS sequence"/>
</dbReference>
<reference evidence="1" key="1">
    <citation type="submission" date="2017-05" db="EMBL/GenBank/DDBJ databases">
        <authorList>
            <person name="Varghese N."/>
            <person name="Submissions S."/>
        </authorList>
    </citation>
    <scope>NUCLEOTIDE SEQUENCE</scope>
    <source>
        <strain evidence="1">Su22</strain>
    </source>
</reference>
<dbReference type="EMBL" id="FXUF01000014">
    <property type="protein sequence ID" value="SMP66573.1"/>
    <property type="molecule type" value="Genomic_DNA"/>
</dbReference>
<gene>
    <name evidence="1" type="ORF">SAMN06296020_11449</name>
</gene>
<sequence>MQNSRIFRAVTPMEDACLQVEMESGCTVRLMMHRRMQSVRFRLLRHQDVFRSVATDGYRLIFYRDGNEVLEISAATFMDLLAVDRTQ</sequence>
<comment type="caution">
    <text evidence="1">The sequence shown here is derived from an EMBL/GenBank/DDBJ whole genome shotgun (WGS) entry which is preliminary data.</text>
</comment>
<evidence type="ECO:0000313" key="1">
    <source>
        <dbReference type="EMBL" id="SMP66573.1"/>
    </source>
</evidence>
<name>A0AA46AK54_9CLOT</name>